<dbReference type="FunFam" id="3.40.50.720:FF:000084">
    <property type="entry name" value="Short-chain dehydrogenase reductase"/>
    <property type="match status" value="1"/>
</dbReference>
<dbReference type="SUPFAM" id="SSF51735">
    <property type="entry name" value="NAD(P)-binding Rossmann-fold domains"/>
    <property type="match status" value="1"/>
</dbReference>
<comment type="similarity">
    <text evidence="1">Belongs to the short-chain dehydrogenases/reductases (SDR) family.</text>
</comment>
<dbReference type="PANTHER" id="PTHR42760">
    <property type="entry name" value="SHORT-CHAIN DEHYDROGENASES/REDUCTASES FAMILY MEMBER"/>
    <property type="match status" value="1"/>
</dbReference>
<dbReference type="PRINTS" id="PR00081">
    <property type="entry name" value="GDHRDH"/>
</dbReference>
<dbReference type="InterPro" id="IPR036291">
    <property type="entry name" value="NAD(P)-bd_dom_sf"/>
</dbReference>
<reference evidence="3 4" key="1">
    <citation type="submission" date="2013-12" db="EMBL/GenBank/DDBJ databases">
        <title>NBRP : Genome information of microbial organism related human and environment.</title>
        <authorList>
            <person name="Hattori M."/>
            <person name="Oshima K."/>
            <person name="Inaba H."/>
            <person name="Suda W."/>
            <person name="Sakamoto M."/>
            <person name="Iino T."/>
            <person name="Kitahara M."/>
            <person name="Oshida Y."/>
            <person name="Iida T."/>
            <person name="Kudo T."/>
            <person name="Itoh T."/>
            <person name="Ahmed I."/>
            <person name="Ohkuma M."/>
        </authorList>
    </citation>
    <scope>NUCLEOTIDE SEQUENCE [LARGE SCALE GENOMIC DNA]</scope>
    <source>
        <strain evidence="3 4">JCM 21738</strain>
    </source>
</reference>
<dbReference type="Pfam" id="PF13561">
    <property type="entry name" value="adh_short_C2"/>
    <property type="match status" value="1"/>
</dbReference>
<proteinExistence type="inferred from homology"/>
<gene>
    <name evidence="3" type="ORF">JCM21738_4385</name>
</gene>
<dbReference type="NCBIfam" id="NF004203">
    <property type="entry name" value="PRK05653.2-4"/>
    <property type="match status" value="1"/>
</dbReference>
<accession>W4RUU2</accession>
<dbReference type="eggNOG" id="COG1028">
    <property type="taxonomic scope" value="Bacteria"/>
</dbReference>
<evidence type="ECO:0000313" key="3">
    <source>
        <dbReference type="EMBL" id="GAE47404.1"/>
    </source>
</evidence>
<name>W4RUU2_9BACI</name>
<dbReference type="Proteomes" id="UP000018949">
    <property type="component" value="Unassembled WGS sequence"/>
</dbReference>
<dbReference type="CDD" id="cd05233">
    <property type="entry name" value="SDR_c"/>
    <property type="match status" value="1"/>
</dbReference>
<organism evidence="3 4">
    <name type="scientific">Mesobacillus boroniphilus JCM 21738</name>
    <dbReference type="NCBI Taxonomy" id="1294265"/>
    <lineage>
        <taxon>Bacteria</taxon>
        <taxon>Bacillati</taxon>
        <taxon>Bacillota</taxon>
        <taxon>Bacilli</taxon>
        <taxon>Bacillales</taxon>
        <taxon>Bacillaceae</taxon>
        <taxon>Mesobacillus</taxon>
    </lineage>
</organism>
<protein>
    <submittedName>
        <fullName evidence="3">3-oxoacyl-[acyl-carrier protein] reductase</fullName>
    </submittedName>
</protein>
<dbReference type="GO" id="GO:0016616">
    <property type="term" value="F:oxidoreductase activity, acting on the CH-OH group of donors, NAD or NADP as acceptor"/>
    <property type="evidence" value="ECO:0007669"/>
    <property type="project" value="TreeGrafter"/>
</dbReference>
<dbReference type="GO" id="GO:0008206">
    <property type="term" value="P:bile acid metabolic process"/>
    <property type="evidence" value="ECO:0007669"/>
    <property type="project" value="UniProtKB-ARBA"/>
</dbReference>
<dbReference type="PRINTS" id="PR00080">
    <property type="entry name" value="SDRFAMILY"/>
</dbReference>
<keyword evidence="4" id="KW-1185">Reference proteome</keyword>
<dbReference type="InterPro" id="IPR002347">
    <property type="entry name" value="SDR_fam"/>
</dbReference>
<dbReference type="Gene3D" id="3.40.50.720">
    <property type="entry name" value="NAD(P)-binding Rossmann-like Domain"/>
    <property type="match status" value="1"/>
</dbReference>
<dbReference type="AlphaFoldDB" id="W4RUU2"/>
<keyword evidence="2" id="KW-0560">Oxidoreductase</keyword>
<dbReference type="EMBL" id="BAUW01000076">
    <property type="protein sequence ID" value="GAE47404.1"/>
    <property type="molecule type" value="Genomic_DNA"/>
</dbReference>
<evidence type="ECO:0000256" key="2">
    <source>
        <dbReference type="ARBA" id="ARBA00023002"/>
    </source>
</evidence>
<sequence>MLASTVLFLKKWGIVKNIVITKKEAAILSQLDGKVAFITGASSGIGRAAAIKLAQEGAKVALIDVKEENARDVKESIEESGGSALIVECDIAKPKEMEQSYQKVVDAWGKVDIVFANAGINGVIAPIEDLAPEDWDETINTNLKGTFLTVKYAIPYMKKHGGSIIITSSINGNRIYKNFGMSAYSTSKIGQTGFGKMAALELAQYKIKVNIICPGAIETNIGKNTFPQEDELEKIKIPVEYPEGNQPLEEHAGKPEQVADLVFFLASDLSSHITGTEVYIDGAESLL</sequence>
<comment type="caution">
    <text evidence="3">The sequence shown here is derived from an EMBL/GenBank/DDBJ whole genome shotgun (WGS) entry which is preliminary data.</text>
</comment>
<evidence type="ECO:0000256" key="1">
    <source>
        <dbReference type="ARBA" id="ARBA00006484"/>
    </source>
</evidence>
<evidence type="ECO:0000313" key="4">
    <source>
        <dbReference type="Proteomes" id="UP000018949"/>
    </source>
</evidence>